<keyword evidence="1" id="KW-0472">Membrane</keyword>
<protein>
    <submittedName>
        <fullName evidence="5">Limbic system-associated membrane protein</fullName>
    </submittedName>
</protein>
<dbReference type="PROSITE" id="PS50835">
    <property type="entry name" value="IG_LIKE"/>
    <property type="match status" value="2"/>
</dbReference>
<keyword evidence="1" id="KW-0812">Transmembrane</keyword>
<dbReference type="InterPro" id="IPR003598">
    <property type="entry name" value="Ig_sub2"/>
</dbReference>
<evidence type="ECO:0000256" key="2">
    <source>
        <dbReference type="SAM" id="SignalP"/>
    </source>
</evidence>
<dbReference type="Pfam" id="PF13927">
    <property type="entry name" value="Ig_3"/>
    <property type="match status" value="1"/>
</dbReference>
<dbReference type="InterPro" id="IPR003599">
    <property type="entry name" value="Ig_sub"/>
</dbReference>
<dbReference type="RefSeq" id="XP_028967597.1">
    <property type="nucleotide sequence ID" value="XM_029111764.1"/>
</dbReference>
<dbReference type="PANTHER" id="PTHR23278:SF19">
    <property type="entry name" value="OBSCURIN"/>
    <property type="match status" value="1"/>
</dbReference>
<dbReference type="AlphaFoldDB" id="A0AAJ7SF90"/>
<feature type="chain" id="PRO_5042476951" evidence="2">
    <location>
        <begin position="24"/>
        <end position="491"/>
    </location>
</feature>
<feature type="transmembrane region" description="Helical" evidence="1">
    <location>
        <begin position="469"/>
        <end position="489"/>
    </location>
</feature>
<gene>
    <name evidence="5" type="primary">LOC100908515</name>
</gene>
<organism evidence="4 5">
    <name type="scientific">Galendromus occidentalis</name>
    <name type="common">western predatory mite</name>
    <dbReference type="NCBI Taxonomy" id="34638"/>
    <lineage>
        <taxon>Eukaryota</taxon>
        <taxon>Metazoa</taxon>
        <taxon>Ecdysozoa</taxon>
        <taxon>Arthropoda</taxon>
        <taxon>Chelicerata</taxon>
        <taxon>Arachnida</taxon>
        <taxon>Acari</taxon>
        <taxon>Parasitiformes</taxon>
        <taxon>Mesostigmata</taxon>
        <taxon>Gamasina</taxon>
        <taxon>Phytoseioidea</taxon>
        <taxon>Phytoseiidae</taxon>
        <taxon>Typhlodrominae</taxon>
        <taxon>Galendromus</taxon>
    </lineage>
</organism>
<dbReference type="PANTHER" id="PTHR23278">
    <property type="entry name" value="SIDESTEP PROTEIN"/>
    <property type="match status" value="1"/>
</dbReference>
<evidence type="ECO:0000313" key="5">
    <source>
        <dbReference type="RefSeq" id="XP_028967597.1"/>
    </source>
</evidence>
<dbReference type="GeneID" id="100908515"/>
<dbReference type="SUPFAM" id="SSF48726">
    <property type="entry name" value="Immunoglobulin"/>
    <property type="match status" value="2"/>
</dbReference>
<feature type="domain" description="Ig-like" evidence="3">
    <location>
        <begin position="23"/>
        <end position="144"/>
    </location>
</feature>
<evidence type="ECO:0000313" key="4">
    <source>
        <dbReference type="Proteomes" id="UP000694867"/>
    </source>
</evidence>
<evidence type="ECO:0000256" key="1">
    <source>
        <dbReference type="SAM" id="Phobius"/>
    </source>
</evidence>
<keyword evidence="1" id="KW-1133">Transmembrane helix</keyword>
<evidence type="ECO:0000259" key="3">
    <source>
        <dbReference type="PROSITE" id="PS50835"/>
    </source>
</evidence>
<dbReference type="SMART" id="SM00408">
    <property type="entry name" value="IGc2"/>
    <property type="match status" value="2"/>
</dbReference>
<dbReference type="SMART" id="SM00409">
    <property type="entry name" value="IG"/>
    <property type="match status" value="2"/>
</dbReference>
<dbReference type="InterPro" id="IPR007110">
    <property type="entry name" value="Ig-like_dom"/>
</dbReference>
<feature type="domain" description="Ig-like" evidence="3">
    <location>
        <begin position="149"/>
        <end position="240"/>
    </location>
</feature>
<keyword evidence="2" id="KW-0732">Signal</keyword>
<sequence>MPHKKLTSLLLAILADLAGLASPKQVTVTGRTDHVYATIDDGQASLPCDLRFYEASVIEEVVWSRLSKNMVIYRLDGSRSLSRGVFDSPNHITHDEWTGRSFFSLGRQPALLKIARIDTADSDLYICSVRHVDGTRVDHSIDFTVTDSPEVRLSILGYESLAVSEGDDVYLECEFKANPEPHTVLWYHNRKLMPEYLVPMTTGPHLILKGAKSSDSGAYSCSVANILGNSSSGLTQLKVKYRPRCVSIEPVISRESLDMSLMSFVCQVSSEEPAEFEWDMFDNAGERLNIQKRISSLNATVSLIEIPQEQFASSSSAGFRLECRARNSIGMQTDPCAYSYVARDLAARAFDSQSDEGDGCAVSWSEEFESGEQLIVTCATALENNIPDVFFVIQLQDDQGRLLLNITSTEPRVKIRTARYRQLEKIRLRIETVDKRGRRLWTAREKVVVLNPRSAPLASSFALGREHLLLGKHVAVFMASCIMAFASFVNR</sequence>
<dbReference type="InterPro" id="IPR036179">
    <property type="entry name" value="Ig-like_dom_sf"/>
</dbReference>
<dbReference type="Proteomes" id="UP000694867">
    <property type="component" value="Unplaced"/>
</dbReference>
<reference evidence="5" key="1">
    <citation type="submission" date="2025-08" db="UniProtKB">
        <authorList>
            <consortium name="RefSeq"/>
        </authorList>
    </citation>
    <scope>IDENTIFICATION</scope>
</reference>
<accession>A0AAJ7SF90</accession>
<dbReference type="KEGG" id="goe:100908515"/>
<feature type="signal peptide" evidence="2">
    <location>
        <begin position="1"/>
        <end position="23"/>
    </location>
</feature>
<proteinExistence type="predicted"/>
<dbReference type="Gene3D" id="2.60.40.10">
    <property type="entry name" value="Immunoglobulins"/>
    <property type="match status" value="2"/>
</dbReference>
<dbReference type="InterPro" id="IPR013783">
    <property type="entry name" value="Ig-like_fold"/>
</dbReference>
<name>A0AAJ7SF90_9ACAR</name>
<keyword evidence="4" id="KW-1185">Reference proteome</keyword>